<reference evidence="1 2" key="1">
    <citation type="submission" date="2019-06" db="EMBL/GenBank/DDBJ databases">
        <title>Whole genome shotgun sequence of Corynebacterium flavescens NBRC 14136.</title>
        <authorList>
            <person name="Hosoyama A."/>
            <person name="Uohara A."/>
            <person name="Ohji S."/>
            <person name="Ichikawa N."/>
        </authorList>
    </citation>
    <scope>NUCLEOTIDE SEQUENCE [LARGE SCALE GENOMIC DNA]</scope>
    <source>
        <strain evidence="1 2">NBRC 14136</strain>
    </source>
</reference>
<name>A0AB73B7X4_CORFL</name>
<evidence type="ECO:0000313" key="1">
    <source>
        <dbReference type="EMBL" id="GEB97784.1"/>
    </source>
</evidence>
<dbReference type="EMBL" id="BJNB01000016">
    <property type="protein sequence ID" value="GEB97784.1"/>
    <property type="molecule type" value="Genomic_DNA"/>
</dbReference>
<evidence type="ECO:0000313" key="2">
    <source>
        <dbReference type="Proteomes" id="UP000315353"/>
    </source>
</evidence>
<dbReference type="AlphaFoldDB" id="A0AB73B7X4"/>
<organism evidence="1 2">
    <name type="scientific">Corynebacterium flavescens</name>
    <dbReference type="NCBI Taxonomy" id="28028"/>
    <lineage>
        <taxon>Bacteria</taxon>
        <taxon>Bacillati</taxon>
        <taxon>Actinomycetota</taxon>
        <taxon>Actinomycetes</taxon>
        <taxon>Mycobacteriales</taxon>
        <taxon>Corynebacteriaceae</taxon>
        <taxon>Corynebacterium</taxon>
    </lineage>
</organism>
<dbReference type="Proteomes" id="UP000315353">
    <property type="component" value="Unassembled WGS sequence"/>
</dbReference>
<proteinExistence type="predicted"/>
<gene>
    <name evidence="1" type="ORF">CFL01nite_12790</name>
</gene>
<protein>
    <submittedName>
        <fullName evidence="1">Uncharacterized protein</fullName>
    </submittedName>
</protein>
<sequence length="70" mass="7623">MSDTLGRVPCMSEMIEIVPSQCPQCGASWGQPGSVRPSWGAPLGQKHGRTWWCDTCGAEVYQGEIRAKRG</sequence>
<comment type="caution">
    <text evidence="1">The sequence shown here is derived from an EMBL/GenBank/DDBJ whole genome shotgun (WGS) entry which is preliminary data.</text>
</comment>
<accession>A0AB73B7X4</accession>